<gene>
    <name evidence="1" type="ORF">E2C01_002089</name>
</gene>
<accession>A0A5B7CM79</accession>
<evidence type="ECO:0000313" key="2">
    <source>
        <dbReference type="Proteomes" id="UP000324222"/>
    </source>
</evidence>
<dbReference type="EMBL" id="VSRR010000071">
    <property type="protein sequence ID" value="MPC09476.1"/>
    <property type="molecule type" value="Genomic_DNA"/>
</dbReference>
<reference evidence="1 2" key="1">
    <citation type="submission" date="2019-05" db="EMBL/GenBank/DDBJ databases">
        <title>Another draft genome of Portunus trituberculatus and its Hox gene families provides insights of decapod evolution.</title>
        <authorList>
            <person name="Jeong J.-H."/>
            <person name="Song I."/>
            <person name="Kim S."/>
            <person name="Choi T."/>
            <person name="Kim D."/>
            <person name="Ryu S."/>
            <person name="Kim W."/>
        </authorList>
    </citation>
    <scope>NUCLEOTIDE SEQUENCE [LARGE SCALE GENOMIC DNA]</scope>
    <source>
        <tissue evidence="1">Muscle</tissue>
    </source>
</reference>
<dbReference type="Proteomes" id="UP000324222">
    <property type="component" value="Unassembled WGS sequence"/>
</dbReference>
<keyword evidence="2" id="KW-1185">Reference proteome</keyword>
<protein>
    <submittedName>
        <fullName evidence="1">Uncharacterized protein</fullName>
    </submittedName>
</protein>
<proteinExistence type="predicted"/>
<evidence type="ECO:0000313" key="1">
    <source>
        <dbReference type="EMBL" id="MPC09476.1"/>
    </source>
</evidence>
<name>A0A5B7CM79_PORTR</name>
<dbReference type="AlphaFoldDB" id="A0A5B7CM79"/>
<comment type="caution">
    <text evidence="1">The sequence shown here is derived from an EMBL/GenBank/DDBJ whole genome shotgun (WGS) entry which is preliminary data.</text>
</comment>
<sequence>MGWGLYSSSCVREVLGAARDFGMYSALGAVQASGLGTYASPGLPSEVVVFLSLSSLVSGGCWELPAFLSWHDFPDVLDEVALFGCSLLWDEVAFVQSSNKIWMTKRSDVLYLGLVTKSFPSLGVMTQTFLSRLGVRKTSPYLDMTRGTPPGMIDNRVSSFSGVGVEQLFLFEDEDGELSLGVDDDGDAVRALVCSEERDETFSLSEPADGDLSLLVDGDEDLPLPCDDDAVLVFSDDDVFSDGFPCDDFFFEPLLLFDSLDDESDLSFFGVLSFCPFSDFSAFVVFSCLTSAATGFASLADLRSFFFFFLAVFAILSSPKIFDIILSNPEETETVSFTTITLGDFDWLVLLPGDANFLSDCGDAVDLPGVSFPLVSELLSGVALLLSLGLGACASPESG</sequence>
<organism evidence="1 2">
    <name type="scientific">Portunus trituberculatus</name>
    <name type="common">Swimming crab</name>
    <name type="synonym">Neptunus trituberculatus</name>
    <dbReference type="NCBI Taxonomy" id="210409"/>
    <lineage>
        <taxon>Eukaryota</taxon>
        <taxon>Metazoa</taxon>
        <taxon>Ecdysozoa</taxon>
        <taxon>Arthropoda</taxon>
        <taxon>Crustacea</taxon>
        <taxon>Multicrustacea</taxon>
        <taxon>Malacostraca</taxon>
        <taxon>Eumalacostraca</taxon>
        <taxon>Eucarida</taxon>
        <taxon>Decapoda</taxon>
        <taxon>Pleocyemata</taxon>
        <taxon>Brachyura</taxon>
        <taxon>Eubrachyura</taxon>
        <taxon>Portunoidea</taxon>
        <taxon>Portunidae</taxon>
        <taxon>Portuninae</taxon>
        <taxon>Portunus</taxon>
    </lineage>
</organism>